<proteinExistence type="predicted"/>
<dbReference type="EMBL" id="MU864395">
    <property type="protein sequence ID" value="KAK4187906.1"/>
    <property type="molecule type" value="Genomic_DNA"/>
</dbReference>
<name>A0AAN6WUT1_9PEZI</name>
<gene>
    <name evidence="1" type="ORF">QBC35DRAFT_497621</name>
</gene>
<accession>A0AAN6WUT1</accession>
<dbReference type="AlphaFoldDB" id="A0AAN6WUT1"/>
<dbReference type="Proteomes" id="UP001302126">
    <property type="component" value="Unassembled WGS sequence"/>
</dbReference>
<sequence>MAETKTLATLAASISATAASAARRLQTTVVQPGSDESATSPVVPSTRNGLSLIVAKLNLLHEQTRNIGTVVSGSSAVIAPELSEVLQRILRLTEQGLDVVVDGLKDEKEVDEEVIKAFLTGSSGFWSLGAQLLTMATKEQQKQKLESHDGREIIATAESASRRVIEGGLNPVAN</sequence>
<organism evidence="1 2">
    <name type="scientific">Podospora australis</name>
    <dbReference type="NCBI Taxonomy" id="1536484"/>
    <lineage>
        <taxon>Eukaryota</taxon>
        <taxon>Fungi</taxon>
        <taxon>Dikarya</taxon>
        <taxon>Ascomycota</taxon>
        <taxon>Pezizomycotina</taxon>
        <taxon>Sordariomycetes</taxon>
        <taxon>Sordariomycetidae</taxon>
        <taxon>Sordariales</taxon>
        <taxon>Podosporaceae</taxon>
        <taxon>Podospora</taxon>
    </lineage>
</organism>
<reference evidence="1" key="2">
    <citation type="submission" date="2023-05" db="EMBL/GenBank/DDBJ databases">
        <authorList>
            <consortium name="Lawrence Berkeley National Laboratory"/>
            <person name="Steindorff A."/>
            <person name="Hensen N."/>
            <person name="Bonometti L."/>
            <person name="Westerberg I."/>
            <person name="Brannstrom I.O."/>
            <person name="Guillou S."/>
            <person name="Cros-Aarteil S."/>
            <person name="Calhoun S."/>
            <person name="Haridas S."/>
            <person name="Kuo A."/>
            <person name="Mondo S."/>
            <person name="Pangilinan J."/>
            <person name="Riley R."/>
            <person name="Labutti K."/>
            <person name="Andreopoulos B."/>
            <person name="Lipzen A."/>
            <person name="Chen C."/>
            <person name="Yanf M."/>
            <person name="Daum C."/>
            <person name="Ng V."/>
            <person name="Clum A."/>
            <person name="Ohm R."/>
            <person name="Martin F."/>
            <person name="Silar P."/>
            <person name="Natvig D."/>
            <person name="Lalanne C."/>
            <person name="Gautier V."/>
            <person name="Ament-Velasquez S.L."/>
            <person name="Kruys A."/>
            <person name="Hutchinson M.I."/>
            <person name="Powell A.J."/>
            <person name="Barry K."/>
            <person name="Miller A.N."/>
            <person name="Grigoriev I.V."/>
            <person name="Debuchy R."/>
            <person name="Gladieux P."/>
            <person name="Thoren M.H."/>
            <person name="Johannesson H."/>
        </authorList>
    </citation>
    <scope>NUCLEOTIDE SEQUENCE</scope>
    <source>
        <strain evidence="1">PSN309</strain>
    </source>
</reference>
<comment type="caution">
    <text evidence="1">The sequence shown here is derived from an EMBL/GenBank/DDBJ whole genome shotgun (WGS) entry which is preliminary data.</text>
</comment>
<reference evidence="1" key="1">
    <citation type="journal article" date="2023" name="Mol. Phylogenet. Evol.">
        <title>Genome-scale phylogeny and comparative genomics of the fungal order Sordariales.</title>
        <authorList>
            <person name="Hensen N."/>
            <person name="Bonometti L."/>
            <person name="Westerberg I."/>
            <person name="Brannstrom I.O."/>
            <person name="Guillou S."/>
            <person name="Cros-Aarteil S."/>
            <person name="Calhoun S."/>
            <person name="Haridas S."/>
            <person name="Kuo A."/>
            <person name="Mondo S."/>
            <person name="Pangilinan J."/>
            <person name="Riley R."/>
            <person name="LaButti K."/>
            <person name="Andreopoulos B."/>
            <person name="Lipzen A."/>
            <person name="Chen C."/>
            <person name="Yan M."/>
            <person name="Daum C."/>
            <person name="Ng V."/>
            <person name="Clum A."/>
            <person name="Steindorff A."/>
            <person name="Ohm R.A."/>
            <person name="Martin F."/>
            <person name="Silar P."/>
            <person name="Natvig D.O."/>
            <person name="Lalanne C."/>
            <person name="Gautier V."/>
            <person name="Ament-Velasquez S.L."/>
            <person name="Kruys A."/>
            <person name="Hutchinson M.I."/>
            <person name="Powell A.J."/>
            <person name="Barry K."/>
            <person name="Miller A.N."/>
            <person name="Grigoriev I.V."/>
            <person name="Debuchy R."/>
            <person name="Gladieux P."/>
            <person name="Hiltunen Thoren M."/>
            <person name="Johannesson H."/>
        </authorList>
    </citation>
    <scope>NUCLEOTIDE SEQUENCE</scope>
    <source>
        <strain evidence="1">PSN309</strain>
    </source>
</reference>
<protein>
    <submittedName>
        <fullName evidence="1">Uncharacterized protein</fullName>
    </submittedName>
</protein>
<evidence type="ECO:0000313" key="1">
    <source>
        <dbReference type="EMBL" id="KAK4187906.1"/>
    </source>
</evidence>
<evidence type="ECO:0000313" key="2">
    <source>
        <dbReference type="Proteomes" id="UP001302126"/>
    </source>
</evidence>
<keyword evidence="2" id="KW-1185">Reference proteome</keyword>